<evidence type="ECO:0000256" key="1">
    <source>
        <dbReference type="ARBA" id="ARBA00007174"/>
    </source>
</evidence>
<keyword evidence="2 6" id="KW-0479">Metal-binding</keyword>
<reference evidence="9" key="1">
    <citation type="submission" date="2016-10" db="EMBL/GenBank/DDBJ databases">
        <authorList>
            <person name="Varghese N."/>
            <person name="Submissions S."/>
        </authorList>
    </citation>
    <scope>NUCLEOTIDE SEQUENCE [LARGE SCALE GENOMIC DNA]</scope>
    <source>
        <strain evidence="9">DSM 5918</strain>
    </source>
</reference>
<dbReference type="PANTHER" id="PTHR10173">
    <property type="entry name" value="METHIONINE SULFOXIDE REDUCTASE"/>
    <property type="match status" value="1"/>
</dbReference>
<dbReference type="FunFam" id="2.170.150.20:FF:000001">
    <property type="entry name" value="Peptide methionine sulfoxide reductase MsrB"/>
    <property type="match status" value="1"/>
</dbReference>
<dbReference type="EMBL" id="FORX01000012">
    <property type="protein sequence ID" value="SFK02033.1"/>
    <property type="molecule type" value="Genomic_DNA"/>
</dbReference>
<evidence type="ECO:0000256" key="5">
    <source>
        <dbReference type="ARBA" id="ARBA00048488"/>
    </source>
</evidence>
<name>A0A1I3W4A7_9BACT</name>
<dbReference type="PANTHER" id="PTHR10173:SF52">
    <property type="entry name" value="METHIONINE-R-SULFOXIDE REDUCTASE B1"/>
    <property type="match status" value="1"/>
</dbReference>
<feature type="binding site" evidence="6">
    <location>
        <position position="124"/>
    </location>
    <ligand>
        <name>Zn(2+)</name>
        <dbReference type="ChEBI" id="CHEBI:29105"/>
    </ligand>
</feature>
<feature type="domain" description="MsrB" evidence="7">
    <location>
        <begin position="33"/>
        <end position="155"/>
    </location>
</feature>
<dbReference type="Gene3D" id="2.170.150.20">
    <property type="entry name" value="Peptide methionine sulfoxide reductase"/>
    <property type="match status" value="1"/>
</dbReference>
<dbReference type="GO" id="GO:0006979">
    <property type="term" value="P:response to oxidative stress"/>
    <property type="evidence" value="ECO:0007669"/>
    <property type="project" value="InterPro"/>
</dbReference>
<dbReference type="InterPro" id="IPR011057">
    <property type="entry name" value="Mss4-like_sf"/>
</dbReference>
<evidence type="ECO:0000256" key="3">
    <source>
        <dbReference type="ARBA" id="ARBA00022833"/>
    </source>
</evidence>
<dbReference type="GO" id="GO:0008270">
    <property type="term" value="F:zinc ion binding"/>
    <property type="evidence" value="ECO:0007669"/>
    <property type="project" value="UniProtKB-UniRule"/>
</dbReference>
<dbReference type="EC" id="1.8.4.12" evidence="6"/>
<accession>A0A1I3W4A7</accession>
<sequence>MRKCPKSTWLLLIFAFIMWPAGGYSMDKITKTNAQWREILSPEQYHVLREKGTEPAFSGKFNDHHEVGTYVCAGCETPLFHSDAKFDSGTGWPSFFRPVDETHIAKHEDKSWFMVRTEVLCAVCDGHLGHVFPDGPEPTGLRYCINSLALQFEPQGTEK</sequence>
<keyword evidence="3 6" id="KW-0862">Zinc</keyword>
<feature type="binding site" evidence="6">
    <location>
        <position position="121"/>
    </location>
    <ligand>
        <name>Zn(2+)</name>
        <dbReference type="ChEBI" id="CHEBI:29105"/>
    </ligand>
</feature>
<evidence type="ECO:0000256" key="6">
    <source>
        <dbReference type="HAMAP-Rule" id="MF_01400"/>
    </source>
</evidence>
<protein>
    <recommendedName>
        <fullName evidence="6">Peptide methionine sulfoxide reductase MsrB</fullName>
        <ecNumber evidence="6">1.8.4.12</ecNumber>
    </recommendedName>
    <alternativeName>
        <fullName evidence="6">Peptide-methionine (R)-S-oxide reductase</fullName>
    </alternativeName>
</protein>
<proteinExistence type="inferred from homology"/>
<keyword evidence="4 6" id="KW-0560">Oxidoreductase</keyword>
<dbReference type="InterPro" id="IPR002579">
    <property type="entry name" value="Met_Sox_Rdtase_MsrB_dom"/>
</dbReference>
<dbReference type="Proteomes" id="UP000198635">
    <property type="component" value="Unassembled WGS sequence"/>
</dbReference>
<feature type="active site" description="Nucleophile" evidence="6">
    <location>
        <position position="144"/>
    </location>
</feature>
<evidence type="ECO:0000256" key="2">
    <source>
        <dbReference type="ARBA" id="ARBA00022723"/>
    </source>
</evidence>
<evidence type="ECO:0000259" key="7">
    <source>
        <dbReference type="PROSITE" id="PS51790"/>
    </source>
</evidence>
<dbReference type="InterPro" id="IPR028427">
    <property type="entry name" value="Met_Sox_Rdtase_MsrB"/>
</dbReference>
<dbReference type="HAMAP" id="MF_01400">
    <property type="entry name" value="MsrB"/>
    <property type="match status" value="1"/>
</dbReference>
<dbReference type="AlphaFoldDB" id="A0A1I3W4A7"/>
<comment type="catalytic activity">
    <reaction evidence="5 6">
        <text>L-methionyl-[protein] + [thioredoxin]-disulfide + H2O = L-methionyl-(R)-S-oxide-[protein] + [thioredoxin]-dithiol</text>
        <dbReference type="Rhea" id="RHEA:24164"/>
        <dbReference type="Rhea" id="RHEA-COMP:10698"/>
        <dbReference type="Rhea" id="RHEA-COMP:10700"/>
        <dbReference type="Rhea" id="RHEA-COMP:12313"/>
        <dbReference type="Rhea" id="RHEA-COMP:12314"/>
        <dbReference type="ChEBI" id="CHEBI:15377"/>
        <dbReference type="ChEBI" id="CHEBI:16044"/>
        <dbReference type="ChEBI" id="CHEBI:29950"/>
        <dbReference type="ChEBI" id="CHEBI:45764"/>
        <dbReference type="ChEBI" id="CHEBI:50058"/>
        <dbReference type="EC" id="1.8.4.12"/>
    </reaction>
</comment>
<dbReference type="GO" id="GO:0033743">
    <property type="term" value="F:peptide-methionine (R)-S-oxide reductase activity"/>
    <property type="evidence" value="ECO:0007669"/>
    <property type="project" value="UniProtKB-UniRule"/>
</dbReference>
<keyword evidence="9" id="KW-1185">Reference proteome</keyword>
<dbReference type="NCBIfam" id="TIGR00357">
    <property type="entry name" value="peptide-methionine (R)-S-oxide reductase MsrB"/>
    <property type="match status" value="1"/>
</dbReference>
<dbReference type="SUPFAM" id="SSF51316">
    <property type="entry name" value="Mss4-like"/>
    <property type="match status" value="1"/>
</dbReference>
<comment type="cofactor">
    <cofactor evidence="6">
        <name>Zn(2+)</name>
        <dbReference type="ChEBI" id="CHEBI:29105"/>
    </cofactor>
    <text evidence="6">Binds 1 zinc ion per subunit. The zinc ion is important for the structural integrity of the protein.</text>
</comment>
<comment type="similarity">
    <text evidence="1 6">Belongs to the MsrB Met sulfoxide reductase family.</text>
</comment>
<dbReference type="PROSITE" id="PS51790">
    <property type="entry name" value="MSRB"/>
    <property type="match status" value="1"/>
</dbReference>
<dbReference type="STRING" id="52560.SAMN04488082_11219"/>
<gene>
    <name evidence="6" type="primary">msrB</name>
    <name evidence="8" type="ORF">SAMN04488082_11219</name>
</gene>
<feature type="binding site" evidence="6">
    <location>
        <position position="72"/>
    </location>
    <ligand>
        <name>Zn(2+)</name>
        <dbReference type="ChEBI" id="CHEBI:29105"/>
    </ligand>
</feature>
<dbReference type="GO" id="GO:0030091">
    <property type="term" value="P:protein repair"/>
    <property type="evidence" value="ECO:0007669"/>
    <property type="project" value="InterPro"/>
</dbReference>
<dbReference type="GO" id="GO:0005737">
    <property type="term" value="C:cytoplasm"/>
    <property type="evidence" value="ECO:0007669"/>
    <property type="project" value="TreeGrafter"/>
</dbReference>
<evidence type="ECO:0000313" key="9">
    <source>
        <dbReference type="Proteomes" id="UP000198635"/>
    </source>
</evidence>
<feature type="binding site" evidence="6">
    <location>
        <position position="75"/>
    </location>
    <ligand>
        <name>Zn(2+)</name>
        <dbReference type="ChEBI" id="CHEBI:29105"/>
    </ligand>
</feature>
<dbReference type="Pfam" id="PF01641">
    <property type="entry name" value="SelR"/>
    <property type="match status" value="1"/>
</dbReference>
<organism evidence="8 9">
    <name type="scientific">Desulfomicrobium apsheronum</name>
    <dbReference type="NCBI Taxonomy" id="52560"/>
    <lineage>
        <taxon>Bacteria</taxon>
        <taxon>Pseudomonadati</taxon>
        <taxon>Thermodesulfobacteriota</taxon>
        <taxon>Desulfovibrionia</taxon>
        <taxon>Desulfovibrionales</taxon>
        <taxon>Desulfomicrobiaceae</taxon>
        <taxon>Desulfomicrobium</taxon>
    </lineage>
</organism>
<evidence type="ECO:0000313" key="8">
    <source>
        <dbReference type="EMBL" id="SFK02033.1"/>
    </source>
</evidence>
<evidence type="ECO:0000256" key="4">
    <source>
        <dbReference type="ARBA" id="ARBA00023002"/>
    </source>
</evidence>